<comment type="caution">
    <text evidence="5">The sequence shown here is derived from an EMBL/GenBank/DDBJ whole genome shotgun (WGS) entry which is preliminary data.</text>
</comment>
<name>A0A318JI57_9BURK</name>
<dbReference type="Gene3D" id="2.40.160.20">
    <property type="match status" value="1"/>
</dbReference>
<evidence type="ECO:0000256" key="1">
    <source>
        <dbReference type="ARBA" id="ARBA00004442"/>
    </source>
</evidence>
<dbReference type="NCBIfam" id="TIGR01414">
    <property type="entry name" value="autotrans_barl"/>
    <property type="match status" value="1"/>
</dbReference>
<dbReference type="SUPFAM" id="SSF56925">
    <property type="entry name" value="OMPA-like"/>
    <property type="match status" value="1"/>
</dbReference>
<organism evidence="5 6">
    <name type="scientific">Undibacterium pigrum</name>
    <dbReference type="NCBI Taxonomy" id="401470"/>
    <lineage>
        <taxon>Bacteria</taxon>
        <taxon>Pseudomonadati</taxon>
        <taxon>Pseudomonadota</taxon>
        <taxon>Betaproteobacteria</taxon>
        <taxon>Burkholderiales</taxon>
        <taxon>Oxalobacteraceae</taxon>
        <taxon>Undibacterium</taxon>
    </lineage>
</organism>
<proteinExistence type="predicted"/>
<dbReference type="GO" id="GO:0009279">
    <property type="term" value="C:cell outer membrane"/>
    <property type="evidence" value="ECO:0007669"/>
    <property type="project" value="UniProtKB-SubCell"/>
</dbReference>
<evidence type="ECO:0000313" key="5">
    <source>
        <dbReference type="EMBL" id="PXX39942.1"/>
    </source>
</evidence>
<evidence type="ECO:0000259" key="4">
    <source>
        <dbReference type="Pfam" id="PF13505"/>
    </source>
</evidence>
<keyword evidence="6" id="KW-1185">Reference proteome</keyword>
<comment type="subcellular location">
    <subcellularLocation>
        <location evidence="1">Cell outer membrane</location>
    </subcellularLocation>
</comment>
<dbReference type="Pfam" id="PF13505">
    <property type="entry name" value="OMP_b-brl"/>
    <property type="match status" value="1"/>
</dbReference>
<evidence type="ECO:0000313" key="6">
    <source>
        <dbReference type="Proteomes" id="UP000247792"/>
    </source>
</evidence>
<dbReference type="InterPro" id="IPR006315">
    <property type="entry name" value="OM_autotransptr_brl_dom"/>
</dbReference>
<gene>
    <name evidence="5" type="ORF">DFR42_10953</name>
</gene>
<reference evidence="5 6" key="1">
    <citation type="submission" date="2018-05" db="EMBL/GenBank/DDBJ databases">
        <title>Genomic Encyclopedia of Type Strains, Phase IV (KMG-IV): sequencing the most valuable type-strain genomes for metagenomic binning, comparative biology and taxonomic classification.</title>
        <authorList>
            <person name="Goeker M."/>
        </authorList>
    </citation>
    <scope>NUCLEOTIDE SEQUENCE [LARGE SCALE GENOMIC DNA]</scope>
    <source>
        <strain evidence="5 6">DSM 19792</strain>
    </source>
</reference>
<dbReference type="InterPro" id="IPR011250">
    <property type="entry name" value="OMP/PagP_B-barrel"/>
</dbReference>
<feature type="signal peptide" evidence="3">
    <location>
        <begin position="1"/>
        <end position="24"/>
    </location>
</feature>
<dbReference type="AlphaFoldDB" id="A0A318JI57"/>
<feature type="chain" id="PRO_5016381209" evidence="3">
    <location>
        <begin position="25"/>
        <end position="190"/>
    </location>
</feature>
<dbReference type="EMBL" id="QJKB01000009">
    <property type="protein sequence ID" value="PXX39942.1"/>
    <property type="molecule type" value="Genomic_DNA"/>
</dbReference>
<accession>A0A318JI57</accession>
<sequence>MLIKKIPILLCATAGMLASSFASAQAYLGGSVGQNDTANYCNYSTTCDSKSTSFKVFGGYNIDKHFAVESSYFSSGKTSINSGLALGHSEQKKTGLSLAGVYNHEFTEVFSGFAKLGIARLKTETSYDTSGLPGYTASYSRNNALYGVGVSYKINPNLAVRAEFEKYNPHTFSNGGTSSSNLSAGLQYNF</sequence>
<protein>
    <submittedName>
        <fullName evidence="5">OOP family OmpA-OmpF porin</fullName>
    </submittedName>
</protein>
<dbReference type="InterPro" id="IPR027385">
    <property type="entry name" value="Beta-barrel_OMP"/>
</dbReference>
<evidence type="ECO:0000256" key="3">
    <source>
        <dbReference type="SAM" id="SignalP"/>
    </source>
</evidence>
<evidence type="ECO:0000256" key="2">
    <source>
        <dbReference type="ARBA" id="ARBA00022729"/>
    </source>
</evidence>
<feature type="domain" description="Outer membrane protein beta-barrel" evidence="4">
    <location>
        <begin position="9"/>
        <end position="190"/>
    </location>
</feature>
<keyword evidence="2 3" id="KW-0732">Signal</keyword>
<dbReference type="RefSeq" id="WP_170133632.1">
    <property type="nucleotide sequence ID" value="NZ_QJKB01000009.1"/>
</dbReference>
<dbReference type="Proteomes" id="UP000247792">
    <property type="component" value="Unassembled WGS sequence"/>
</dbReference>